<reference evidence="8" key="1">
    <citation type="journal article" date="2023" name="G3 (Bethesda)">
        <title>Whole genome assemblies of Zophobas morio and Tenebrio molitor.</title>
        <authorList>
            <person name="Kaur S."/>
            <person name="Stinson S.A."/>
            <person name="diCenzo G.C."/>
        </authorList>
    </citation>
    <scope>NUCLEOTIDE SEQUENCE</scope>
    <source>
        <strain evidence="8">QUZm001</strain>
    </source>
</reference>
<dbReference type="SUPFAM" id="SSF51430">
    <property type="entry name" value="NAD(P)-linked oxidoreductase"/>
    <property type="match status" value="1"/>
</dbReference>
<evidence type="ECO:0000256" key="5">
    <source>
        <dbReference type="PIRSR" id="PIRSR000097-2"/>
    </source>
</evidence>
<name>A0AA38HZ40_9CUCU</name>
<evidence type="ECO:0000256" key="2">
    <source>
        <dbReference type="ARBA" id="ARBA00022857"/>
    </source>
</evidence>
<evidence type="ECO:0000259" key="7">
    <source>
        <dbReference type="Pfam" id="PF00248"/>
    </source>
</evidence>
<evidence type="ECO:0000313" key="8">
    <source>
        <dbReference type="EMBL" id="KAJ3643649.1"/>
    </source>
</evidence>
<dbReference type="InterPro" id="IPR036812">
    <property type="entry name" value="NAD(P)_OxRdtase_dom_sf"/>
</dbReference>
<feature type="site" description="Lowers pKa of active site Tyr" evidence="6">
    <location>
        <position position="116"/>
    </location>
</feature>
<keyword evidence="3" id="KW-0560">Oxidoreductase</keyword>
<dbReference type="Gene3D" id="3.20.20.100">
    <property type="entry name" value="NADP-dependent oxidoreductase domain"/>
    <property type="match status" value="1"/>
</dbReference>
<evidence type="ECO:0000256" key="4">
    <source>
        <dbReference type="PIRSR" id="PIRSR000097-1"/>
    </source>
</evidence>
<dbReference type="Proteomes" id="UP001168821">
    <property type="component" value="Unassembled WGS sequence"/>
</dbReference>
<dbReference type="PIRSF" id="PIRSF000097">
    <property type="entry name" value="AKR"/>
    <property type="match status" value="1"/>
</dbReference>
<evidence type="ECO:0000313" key="9">
    <source>
        <dbReference type="Proteomes" id="UP001168821"/>
    </source>
</evidence>
<dbReference type="InterPro" id="IPR018170">
    <property type="entry name" value="Aldo/ket_reductase_CS"/>
</dbReference>
<protein>
    <recommendedName>
        <fullName evidence="7">NADP-dependent oxidoreductase domain-containing protein</fullName>
    </recommendedName>
</protein>
<organism evidence="8 9">
    <name type="scientific">Zophobas morio</name>
    <dbReference type="NCBI Taxonomy" id="2755281"/>
    <lineage>
        <taxon>Eukaryota</taxon>
        <taxon>Metazoa</taxon>
        <taxon>Ecdysozoa</taxon>
        <taxon>Arthropoda</taxon>
        <taxon>Hexapoda</taxon>
        <taxon>Insecta</taxon>
        <taxon>Pterygota</taxon>
        <taxon>Neoptera</taxon>
        <taxon>Endopterygota</taxon>
        <taxon>Coleoptera</taxon>
        <taxon>Polyphaga</taxon>
        <taxon>Cucujiformia</taxon>
        <taxon>Tenebrionidae</taxon>
        <taxon>Zophobas</taxon>
    </lineage>
</organism>
<feature type="binding site" evidence="5">
    <location>
        <position position="149"/>
    </location>
    <ligand>
        <name>substrate</name>
    </ligand>
</feature>
<evidence type="ECO:0000256" key="3">
    <source>
        <dbReference type="ARBA" id="ARBA00023002"/>
    </source>
</evidence>
<feature type="domain" description="NADP-dependent oxidoreductase" evidence="7">
    <location>
        <begin position="54"/>
        <end position="339"/>
    </location>
</feature>
<proteinExistence type="inferred from homology"/>
<dbReference type="PROSITE" id="PS00798">
    <property type="entry name" value="ALDOKETO_REDUCTASE_1"/>
    <property type="match status" value="1"/>
</dbReference>
<sequence>MSKYAISIMGAVNSVLKALLKQSRILYPLRKYSSNIARPPSLELPSGQKMPQFGIGTWQLTSENEINTTINTALTVGYRHIDTAIMYDNEEFIGNVLQQWISSNKLSRDDLFITTKLPKIGVHPDRVEMFLTRSLKNLQLDYVDLYLIHFPVGFKYIPNMNGRYATDLKGRVVMEEKTDHAAIWRKMEEQVEANRTKNIGLSNYNIPQMTTVLESARIKPANLQVEIHIFFNQDHLVDFCKKNGITVTAYSPLANPGYNKFMKKLEKPATHLPKIFLNTQVIELGKKYSKTPAQIALRFLLQRGLATIPKSATPKRIEENINVFDFVLTDDEMKMLHKLEMGDLARVVDFTVYQGIYHHPDFPF</sequence>
<dbReference type="EMBL" id="JALNTZ010000008">
    <property type="protein sequence ID" value="KAJ3643649.1"/>
    <property type="molecule type" value="Genomic_DNA"/>
</dbReference>
<feature type="active site" description="Proton donor" evidence="4">
    <location>
        <position position="87"/>
    </location>
</feature>
<evidence type="ECO:0000256" key="1">
    <source>
        <dbReference type="ARBA" id="ARBA00007905"/>
    </source>
</evidence>
<dbReference type="PRINTS" id="PR00069">
    <property type="entry name" value="ALDKETRDTASE"/>
</dbReference>
<dbReference type="PANTHER" id="PTHR11732">
    <property type="entry name" value="ALDO/KETO REDUCTASE"/>
    <property type="match status" value="1"/>
</dbReference>
<accession>A0AA38HZ40</accession>
<dbReference type="FunFam" id="3.20.20.100:FF:000006">
    <property type="entry name" value="Aldo-keto reductase family 1 member A1"/>
    <property type="match status" value="1"/>
</dbReference>
<evidence type="ECO:0000256" key="6">
    <source>
        <dbReference type="PIRSR" id="PIRSR000097-3"/>
    </source>
</evidence>
<comment type="similarity">
    <text evidence="1">Belongs to the aldo/keto reductase family.</text>
</comment>
<dbReference type="InterPro" id="IPR020471">
    <property type="entry name" value="AKR"/>
</dbReference>
<dbReference type="InterPro" id="IPR023210">
    <property type="entry name" value="NADP_OxRdtase_dom"/>
</dbReference>
<gene>
    <name evidence="8" type="ORF">Zmor_026348</name>
</gene>
<dbReference type="Pfam" id="PF00248">
    <property type="entry name" value="Aldo_ket_red"/>
    <property type="match status" value="1"/>
</dbReference>
<dbReference type="AlphaFoldDB" id="A0AA38HZ40"/>
<dbReference type="GO" id="GO:0016491">
    <property type="term" value="F:oxidoreductase activity"/>
    <property type="evidence" value="ECO:0007669"/>
    <property type="project" value="UniProtKB-KW"/>
</dbReference>
<dbReference type="PROSITE" id="PS00062">
    <property type="entry name" value="ALDOKETO_REDUCTASE_2"/>
    <property type="match status" value="1"/>
</dbReference>
<dbReference type="PROSITE" id="PS00063">
    <property type="entry name" value="ALDOKETO_REDUCTASE_3"/>
    <property type="match status" value="1"/>
</dbReference>
<keyword evidence="9" id="KW-1185">Reference proteome</keyword>
<keyword evidence="2" id="KW-0521">NADP</keyword>
<comment type="caution">
    <text evidence="8">The sequence shown here is derived from an EMBL/GenBank/DDBJ whole genome shotgun (WGS) entry which is preliminary data.</text>
</comment>